<dbReference type="GO" id="GO:0005576">
    <property type="term" value="C:extracellular region"/>
    <property type="evidence" value="ECO:0007669"/>
    <property type="project" value="UniProtKB-SubCell"/>
</dbReference>
<dbReference type="EMBL" id="CAKLBC010001355">
    <property type="protein sequence ID" value="CAH0491555.1"/>
    <property type="molecule type" value="Genomic_DNA"/>
</dbReference>
<gene>
    <name evidence="6" type="ORF">PFR001_LOCUS6814</name>
    <name evidence="7" type="ORF">PFR001_LOCUS6816</name>
    <name evidence="8" type="ORF">PFR002_LOCUS8593</name>
</gene>
<dbReference type="PANTHER" id="PTHR33657:SF8">
    <property type="entry name" value="DOMAIN PROTEIN, PUTATIVE (AFU_ORTHOLOGUE AFUA_5G00600)-RELATED"/>
    <property type="match status" value="1"/>
</dbReference>
<keyword evidence="5" id="KW-0732">Signal</keyword>
<reference evidence="8" key="2">
    <citation type="submission" date="2022-12" db="EMBL/GenBank/DDBJ databases">
        <authorList>
            <person name="Webb A."/>
        </authorList>
    </citation>
    <scope>NUCLEOTIDE SEQUENCE</scope>
    <source>
        <strain evidence="8">Pf2</strain>
    </source>
</reference>
<organism evidence="8 10">
    <name type="scientific">Peronospora farinosa</name>
    <dbReference type="NCBI Taxonomy" id="134698"/>
    <lineage>
        <taxon>Eukaryota</taxon>
        <taxon>Sar</taxon>
        <taxon>Stramenopiles</taxon>
        <taxon>Oomycota</taxon>
        <taxon>Peronosporomycetes</taxon>
        <taxon>Peronosporales</taxon>
        <taxon>Peronosporaceae</taxon>
        <taxon>Peronospora</taxon>
    </lineage>
</organism>
<evidence type="ECO:0000313" key="10">
    <source>
        <dbReference type="Proteomes" id="UP001159659"/>
    </source>
</evidence>
<evidence type="ECO:0000313" key="7">
    <source>
        <dbReference type="EMBL" id="CAH0491557.1"/>
    </source>
</evidence>
<evidence type="ECO:0000256" key="3">
    <source>
        <dbReference type="ARBA" id="ARBA00022525"/>
    </source>
</evidence>
<dbReference type="EMBL" id="CAKLBC010001356">
    <property type="protein sequence ID" value="CAH0491557.1"/>
    <property type="molecule type" value="Genomic_DNA"/>
</dbReference>
<dbReference type="PANTHER" id="PTHR33657">
    <property type="entry name" value="DOMAIN PROTEIN, PUTATIVE (AFU_ORTHOLOGUE AFUA_5G00600)-RELATED"/>
    <property type="match status" value="1"/>
</dbReference>
<evidence type="ECO:0000256" key="5">
    <source>
        <dbReference type="SAM" id="SignalP"/>
    </source>
</evidence>
<protein>
    <submittedName>
        <fullName evidence="8">Uncharacterized protein</fullName>
    </submittedName>
</protein>
<keyword evidence="3" id="KW-0964">Secreted</keyword>
<dbReference type="EMBL" id="CANTFK010000986">
    <property type="protein sequence ID" value="CAI5738189.1"/>
    <property type="molecule type" value="Genomic_DNA"/>
</dbReference>
<sequence length="270" mass="30215">MKIAGFLCIALAGITTVVDHATAKEAGYVAKPLKSCPSFRQINHDDIRPFHQPTAVTLDEKAAVKFKPRLTISPHLCYMYPAVSQEGYVSGGLKPTGLTDGQCKGNRYGSQVYGRAAWYKGKYAIMYAYYSPKEEIPDNDGKESEYNHRHGWQTVTVWINNPAIKDPKILGVSMTKSSVFVSQSLLGPFTVDGTAVKVRYYRDVSPNHMYANYGLEPTDVVGGFQDLILWHQLTEKARCALNLMDWGNGVKMLINDDNFRNSLKEAYPFK</sequence>
<evidence type="ECO:0000256" key="2">
    <source>
        <dbReference type="ARBA" id="ARBA00009520"/>
    </source>
</evidence>
<reference evidence="6 9" key="1">
    <citation type="submission" date="2021-11" db="EMBL/GenBank/DDBJ databases">
        <authorList>
            <person name="Islam A."/>
            <person name="Islam S."/>
            <person name="Flora M.S."/>
            <person name="Rahman M."/>
            <person name="Ziaur R.M."/>
            <person name="Epstein J.H."/>
            <person name="Hassan M."/>
            <person name="Klassen M."/>
            <person name="Woodard K."/>
            <person name="Webb A."/>
            <person name="Webby R.J."/>
            <person name="El Zowalaty M.E."/>
        </authorList>
    </citation>
    <scope>NUCLEOTIDE SEQUENCE [LARGE SCALE GENOMIC DNA]</scope>
    <source>
        <strain evidence="6">Pf1</strain>
    </source>
</reference>
<proteinExistence type="inferred from homology"/>
<keyword evidence="9" id="KW-1185">Reference proteome</keyword>
<dbReference type="AlphaFoldDB" id="A0AAV0UU51"/>
<name>A0AAV0UU51_9STRA</name>
<comment type="caution">
    <text evidence="8">The sequence shown here is derived from an EMBL/GenBank/DDBJ whole genome shotgun (WGS) entry which is preliminary data.</text>
</comment>
<evidence type="ECO:0000256" key="1">
    <source>
        <dbReference type="ARBA" id="ARBA00004613"/>
    </source>
</evidence>
<evidence type="ECO:0000313" key="9">
    <source>
        <dbReference type="Proteomes" id="UP001157938"/>
    </source>
</evidence>
<dbReference type="Pfam" id="PF05630">
    <property type="entry name" value="NPP1"/>
    <property type="match status" value="1"/>
</dbReference>
<accession>A0AAV0UU51</accession>
<comment type="similarity">
    <text evidence="2">Belongs to the Necrosis inducing protein (NPP1) family.</text>
</comment>
<comment type="subcellular location">
    <subcellularLocation>
        <location evidence="1">Secreted</location>
    </subcellularLocation>
</comment>
<dbReference type="InterPro" id="IPR008701">
    <property type="entry name" value="NPP1"/>
</dbReference>
<dbReference type="Proteomes" id="UP001159659">
    <property type="component" value="Unassembled WGS sequence"/>
</dbReference>
<evidence type="ECO:0000313" key="8">
    <source>
        <dbReference type="EMBL" id="CAI5738189.1"/>
    </source>
</evidence>
<keyword evidence="4" id="KW-0843">Virulence</keyword>
<dbReference type="Proteomes" id="UP001157938">
    <property type="component" value="Unassembled WGS sequence"/>
</dbReference>
<evidence type="ECO:0000256" key="4">
    <source>
        <dbReference type="ARBA" id="ARBA00023026"/>
    </source>
</evidence>
<feature type="signal peptide" evidence="5">
    <location>
        <begin position="1"/>
        <end position="23"/>
    </location>
</feature>
<feature type="chain" id="PRO_5043662108" evidence="5">
    <location>
        <begin position="24"/>
        <end position="270"/>
    </location>
</feature>
<evidence type="ECO:0000313" key="6">
    <source>
        <dbReference type="EMBL" id="CAH0491555.1"/>
    </source>
</evidence>